<dbReference type="RefSeq" id="WP_002689190.1">
    <property type="nucleotide sequence ID" value="NZ_UFTJ01000002.1"/>
</dbReference>
<reference evidence="2 3" key="1">
    <citation type="submission" date="2018-06" db="EMBL/GenBank/DDBJ databases">
        <authorList>
            <consortium name="Pathogen Informatics"/>
            <person name="Doyle S."/>
        </authorList>
    </citation>
    <scope>NUCLEOTIDE SEQUENCE [LARGE SCALE GENOMIC DNA]</scope>
    <source>
        <strain evidence="2 3">NCTC11661</strain>
    </source>
</reference>
<protein>
    <submittedName>
        <fullName evidence="2">Protein of uncharacterized function (DUF3365)</fullName>
    </submittedName>
</protein>
<sequence>MKKIFYSAWAAVLFSCQPSHSPLSESEQSVFLAKGDSIATQSQLALLGHVSAQMKAGGASQAVNFCNEKAIPLTDSLSQNYQVEIQRLTDKNRNPNNAISTEQDKEAWQKLFTQMQSKTMPNHLLIEGEDAVYYYKAIPLGMPTCLACHGNPSKDIAPETLAIISSKYPEDKATGYTQGELRGMWKIKMNK</sequence>
<dbReference type="PROSITE" id="PS51257">
    <property type="entry name" value="PROKAR_LIPOPROTEIN"/>
    <property type="match status" value="1"/>
</dbReference>
<dbReference type="Proteomes" id="UP000255515">
    <property type="component" value="Unassembled WGS sequence"/>
</dbReference>
<dbReference type="EMBL" id="UFTJ01000002">
    <property type="protein sequence ID" value="SSZ55574.1"/>
    <property type="molecule type" value="Genomic_DNA"/>
</dbReference>
<dbReference type="Pfam" id="PF11845">
    <property type="entry name" value="Tll0287-like"/>
    <property type="match status" value="1"/>
</dbReference>
<accession>A0A376C0P8</accession>
<gene>
    <name evidence="2" type="ORF">NCTC11661_00956</name>
</gene>
<name>A0A376C0P8_9FLAO</name>
<dbReference type="AlphaFoldDB" id="A0A376C0P8"/>
<evidence type="ECO:0000313" key="3">
    <source>
        <dbReference type="Proteomes" id="UP000255515"/>
    </source>
</evidence>
<proteinExistence type="predicted"/>
<dbReference type="InterPro" id="IPR021796">
    <property type="entry name" value="Tll0287-like_dom"/>
</dbReference>
<feature type="domain" description="Tll0287-like" evidence="1">
    <location>
        <begin position="48"/>
        <end position="189"/>
    </location>
</feature>
<evidence type="ECO:0000259" key="1">
    <source>
        <dbReference type="Pfam" id="PF11845"/>
    </source>
</evidence>
<organism evidence="2 3">
    <name type="scientific">Bergeyella zoohelcum</name>
    <dbReference type="NCBI Taxonomy" id="1015"/>
    <lineage>
        <taxon>Bacteria</taxon>
        <taxon>Pseudomonadati</taxon>
        <taxon>Bacteroidota</taxon>
        <taxon>Flavobacteriia</taxon>
        <taxon>Flavobacteriales</taxon>
        <taxon>Weeksellaceae</taxon>
        <taxon>Bergeyella</taxon>
    </lineage>
</organism>
<evidence type="ECO:0000313" key="2">
    <source>
        <dbReference type="EMBL" id="SSZ55574.1"/>
    </source>
</evidence>